<dbReference type="STRING" id="1076872.G8ZMR5"/>
<dbReference type="GO" id="GO:0001965">
    <property type="term" value="F:G-protein alpha-subunit binding"/>
    <property type="evidence" value="ECO:0007669"/>
    <property type="project" value="EnsemblFungi"/>
</dbReference>
<organism evidence="6 7">
    <name type="scientific">Torulaspora delbrueckii</name>
    <name type="common">Yeast</name>
    <name type="synonym">Candida colliculosa</name>
    <dbReference type="NCBI Taxonomy" id="4950"/>
    <lineage>
        <taxon>Eukaryota</taxon>
        <taxon>Fungi</taxon>
        <taxon>Dikarya</taxon>
        <taxon>Ascomycota</taxon>
        <taxon>Saccharomycotina</taxon>
        <taxon>Saccharomycetes</taxon>
        <taxon>Saccharomycetales</taxon>
        <taxon>Saccharomycetaceae</taxon>
        <taxon>Torulaspora</taxon>
    </lineage>
</organism>
<dbReference type="GO" id="GO:0005937">
    <property type="term" value="C:mating projection"/>
    <property type="evidence" value="ECO:0007669"/>
    <property type="project" value="EnsemblFungi"/>
</dbReference>
<dbReference type="CDD" id="cd00200">
    <property type="entry name" value="WD40"/>
    <property type="match status" value="1"/>
</dbReference>
<dbReference type="FunCoup" id="G8ZMR5">
    <property type="interactions" value="509"/>
</dbReference>
<dbReference type="InterPro" id="IPR015943">
    <property type="entry name" value="WD40/YVTN_repeat-like_dom_sf"/>
</dbReference>
<feature type="repeat" description="WD" evidence="5">
    <location>
        <begin position="275"/>
        <end position="316"/>
    </location>
</feature>
<dbReference type="InterPro" id="IPR020472">
    <property type="entry name" value="WD40_PAC1"/>
</dbReference>
<dbReference type="PANTHER" id="PTHR19850">
    <property type="entry name" value="GUANINE NUCLEOTIDE-BINDING PROTEIN BETA G PROTEIN BETA"/>
    <property type="match status" value="1"/>
</dbReference>
<dbReference type="HOGENOM" id="CLU_000288_57_34_1"/>
<dbReference type="Pfam" id="PF25391">
    <property type="entry name" value="WD40_Gbeta"/>
    <property type="match status" value="1"/>
</dbReference>
<dbReference type="GO" id="GO:0031682">
    <property type="term" value="F:G-protein gamma-subunit binding"/>
    <property type="evidence" value="ECO:0007669"/>
    <property type="project" value="EnsemblFungi"/>
</dbReference>
<dbReference type="Proteomes" id="UP000005627">
    <property type="component" value="Chromosome 1"/>
</dbReference>
<dbReference type="PRINTS" id="PR00319">
    <property type="entry name" value="GPROTEINB"/>
</dbReference>
<dbReference type="PRINTS" id="PR00320">
    <property type="entry name" value="GPROTEINBRPT"/>
</dbReference>
<dbReference type="SUPFAM" id="SSF50978">
    <property type="entry name" value="WD40 repeat-like"/>
    <property type="match status" value="1"/>
</dbReference>
<dbReference type="eggNOG" id="KOG0286">
    <property type="taxonomic scope" value="Eukaryota"/>
</dbReference>
<dbReference type="AlphaFoldDB" id="G8ZMR5"/>
<dbReference type="PROSITE" id="PS00678">
    <property type="entry name" value="WD_REPEATS_1"/>
    <property type="match status" value="2"/>
</dbReference>
<dbReference type="InterPro" id="IPR019775">
    <property type="entry name" value="WD40_repeat_CS"/>
</dbReference>
<comment type="similarity">
    <text evidence="1">Belongs to the WD repeat G protein beta family.</text>
</comment>
<sequence>MGIGDGYENGVGFRNEDSVRGLANGQYFQRPKLKLQNSQLRDEEFQNQINLARQESKQLYVQIDKIKGKIKDATLPDMTKSIPPLSKDKINLKPTLALKGHNNKISDVRWSRDSKKILSASQDGFMLLWDASSGFKENAVPLDSQWVLSCDISPSGSLVASAGLSNNCTVYRVSKENRVQQSVMSIFKGHTGYVSDLAFTDNSHILTASGDMTCAFWDISKAKRIREYAEHLGDVLALSPSPSSAENGTNTFASCGSDGYIYLWDVRTGSVAQTFFVSDSDINAVQFFKDGNALASGSDDGIIRLFDLRSDCQIGTYSLADSLDSKRRHFQSAYARPGNEGGSNHTRVNSDSSGGYVDNQGLVSIDFSSSGRLLYSCYTDFGCVVWDILKSEIVGKLEGHSNRVSRVRTSPDGFAVCTGSWDSTMKVWSSSYS</sequence>
<dbReference type="GO" id="GO:0031680">
    <property type="term" value="C:G-protein beta/gamma-subunit complex"/>
    <property type="evidence" value="ECO:0007669"/>
    <property type="project" value="EnsemblFungi"/>
</dbReference>
<dbReference type="InterPro" id="IPR001632">
    <property type="entry name" value="WD40_G-protein_beta-like"/>
</dbReference>
<evidence type="ECO:0000256" key="5">
    <source>
        <dbReference type="PROSITE-ProRule" id="PRU00221"/>
    </source>
</evidence>
<evidence type="ECO:0000313" key="7">
    <source>
        <dbReference type="Proteomes" id="UP000005627"/>
    </source>
</evidence>
<gene>
    <name evidence="6" type="primary">TDEL0A05770</name>
    <name evidence="6" type="ORF">TDEL_0A05770</name>
</gene>
<evidence type="ECO:0000256" key="2">
    <source>
        <dbReference type="ARBA" id="ARBA00022574"/>
    </source>
</evidence>
<feature type="repeat" description="WD" evidence="5">
    <location>
        <begin position="397"/>
        <end position="433"/>
    </location>
</feature>
<evidence type="ECO:0000256" key="3">
    <source>
        <dbReference type="ARBA" id="ARBA00022737"/>
    </source>
</evidence>
<keyword evidence="7" id="KW-1185">Reference proteome</keyword>
<keyword evidence="4" id="KW-0807">Transducer</keyword>
<dbReference type="GeneID" id="11503217"/>
<dbReference type="PROSITE" id="PS50082">
    <property type="entry name" value="WD_REPEATS_2"/>
    <property type="match status" value="5"/>
</dbReference>
<feature type="repeat" description="WD" evidence="5">
    <location>
        <begin position="228"/>
        <end position="274"/>
    </location>
</feature>
<dbReference type="KEGG" id="tdl:TDEL_0A05770"/>
<dbReference type="GO" id="GO:0043577">
    <property type="term" value="P:chemotropism"/>
    <property type="evidence" value="ECO:0007669"/>
    <property type="project" value="EnsemblFungi"/>
</dbReference>
<dbReference type="Gene3D" id="2.130.10.10">
    <property type="entry name" value="YVTN repeat-like/Quinoprotein amine dehydrogenase"/>
    <property type="match status" value="1"/>
</dbReference>
<keyword evidence="2 5" id="KW-0853">WD repeat</keyword>
<protein>
    <recommendedName>
        <fullName evidence="8">Guanine nucleotide-binding protein subunit beta</fullName>
    </recommendedName>
</protein>
<dbReference type="GO" id="GO:0061951">
    <property type="term" value="P:establishment of protein localization to plasma membrane"/>
    <property type="evidence" value="ECO:0007669"/>
    <property type="project" value="EnsemblFungi"/>
</dbReference>
<dbReference type="InterPro" id="IPR036322">
    <property type="entry name" value="WD40_repeat_dom_sf"/>
</dbReference>
<feature type="repeat" description="WD" evidence="5">
    <location>
        <begin position="187"/>
        <end position="227"/>
    </location>
</feature>
<dbReference type="InParanoid" id="G8ZMR5"/>
<dbReference type="EMBL" id="HE616742">
    <property type="protein sequence ID" value="CCE89909.1"/>
    <property type="molecule type" value="Genomic_DNA"/>
</dbReference>
<dbReference type="GO" id="GO:1903260">
    <property type="term" value="P:protein localization to mating projection tip"/>
    <property type="evidence" value="ECO:0007669"/>
    <property type="project" value="EnsemblFungi"/>
</dbReference>
<dbReference type="SMART" id="SM00320">
    <property type="entry name" value="WD40"/>
    <property type="match status" value="7"/>
</dbReference>
<dbReference type="Pfam" id="PF00400">
    <property type="entry name" value="WD40"/>
    <property type="match status" value="2"/>
</dbReference>
<dbReference type="GO" id="GO:0120171">
    <property type="term" value="C:Cdc24p-Far1p-Gbetagamma complex"/>
    <property type="evidence" value="ECO:0007669"/>
    <property type="project" value="EnsemblFungi"/>
</dbReference>
<evidence type="ECO:0000256" key="1">
    <source>
        <dbReference type="ARBA" id="ARBA00009768"/>
    </source>
</evidence>
<dbReference type="InterPro" id="IPR016346">
    <property type="entry name" value="G-protein_beta_1-5"/>
</dbReference>
<dbReference type="GO" id="GO:0001403">
    <property type="term" value="P:invasive growth in response to glucose limitation"/>
    <property type="evidence" value="ECO:0007669"/>
    <property type="project" value="EnsemblFungi"/>
</dbReference>
<dbReference type="PROSITE" id="PS50294">
    <property type="entry name" value="WD_REPEATS_REGION"/>
    <property type="match status" value="3"/>
</dbReference>
<dbReference type="InterPro" id="IPR001680">
    <property type="entry name" value="WD40_rpt"/>
</dbReference>
<keyword evidence="3" id="KW-0677">Repeat</keyword>
<name>G8ZMR5_TORDE</name>
<dbReference type="GO" id="GO:0019901">
    <property type="term" value="F:protein kinase binding"/>
    <property type="evidence" value="ECO:0007669"/>
    <property type="project" value="EnsemblFungi"/>
</dbReference>
<evidence type="ECO:0000256" key="4">
    <source>
        <dbReference type="ARBA" id="ARBA00023224"/>
    </source>
</evidence>
<accession>G8ZMR5</accession>
<dbReference type="PIRSF" id="PIRSF002394">
    <property type="entry name" value="GN-bd_beta"/>
    <property type="match status" value="1"/>
</dbReference>
<reference evidence="6 7" key="1">
    <citation type="journal article" date="2011" name="Proc. Natl. Acad. Sci. U.S.A.">
        <title>Evolutionary erosion of yeast sex chromosomes by mating-type switching accidents.</title>
        <authorList>
            <person name="Gordon J.L."/>
            <person name="Armisen D."/>
            <person name="Proux-Wera E."/>
            <person name="Oheigeartaigh S.S."/>
            <person name="Byrne K.P."/>
            <person name="Wolfe K.H."/>
        </authorList>
    </citation>
    <scope>NUCLEOTIDE SEQUENCE [LARGE SCALE GENOMIC DNA]</scope>
    <source>
        <strain evidence="7">ATCC 10662 / CBS 1146 / NBRC 0425 / NCYC 2629 / NRRL Y-866</strain>
    </source>
</reference>
<feature type="repeat" description="WD" evidence="5">
    <location>
        <begin position="98"/>
        <end position="139"/>
    </location>
</feature>
<dbReference type="GO" id="GO:0005834">
    <property type="term" value="C:heterotrimeric G-protein complex"/>
    <property type="evidence" value="ECO:0007669"/>
    <property type="project" value="EnsemblFungi"/>
</dbReference>
<evidence type="ECO:0008006" key="8">
    <source>
        <dbReference type="Google" id="ProtNLM"/>
    </source>
</evidence>
<dbReference type="GO" id="GO:0097110">
    <property type="term" value="F:scaffold protein binding"/>
    <property type="evidence" value="ECO:0007669"/>
    <property type="project" value="EnsemblFungi"/>
</dbReference>
<dbReference type="GO" id="GO:0000750">
    <property type="term" value="P:pheromone-dependent signal transduction involved in conjugation with cellular fusion"/>
    <property type="evidence" value="ECO:0007669"/>
    <property type="project" value="EnsemblFungi"/>
</dbReference>
<dbReference type="OrthoDB" id="10255630at2759"/>
<dbReference type="RefSeq" id="XP_003679120.1">
    <property type="nucleotide sequence ID" value="XM_003679072.1"/>
</dbReference>
<dbReference type="GO" id="GO:0031267">
    <property type="term" value="F:small GTPase binding"/>
    <property type="evidence" value="ECO:0007669"/>
    <property type="project" value="EnsemblFungi"/>
</dbReference>
<proteinExistence type="inferred from homology"/>
<evidence type="ECO:0000313" key="6">
    <source>
        <dbReference type="EMBL" id="CCE89909.1"/>
    </source>
</evidence>